<dbReference type="RefSeq" id="WP_099148232.1">
    <property type="nucleotide sequence ID" value="NZ_PDUD01000001.1"/>
</dbReference>
<comment type="caution">
    <text evidence="10">The sequence shown here is derived from an EMBL/GenBank/DDBJ whole genome shotgun (WGS) entry which is preliminary data.</text>
</comment>
<feature type="chain" id="PRO_5012813260" description="TonB-dependent receptor plug domain-containing protein" evidence="8">
    <location>
        <begin position="22"/>
        <end position="1085"/>
    </location>
</feature>
<keyword evidence="11" id="KW-1185">Reference proteome</keyword>
<dbReference type="Gene3D" id="2.170.130.10">
    <property type="entry name" value="TonB-dependent receptor, plug domain"/>
    <property type="match status" value="1"/>
</dbReference>
<feature type="domain" description="TonB-dependent receptor plug" evidence="9">
    <location>
        <begin position="115"/>
        <end position="235"/>
    </location>
</feature>
<sequence>MKKKKQLLILFLLASVQWAFAQDRTITGSITDSEGLPLIGATIMVGGTTTGTATDAEGNFRLDVPQGTEKLIVSYTGYLAKEVPVGVSNIMNIRLEEDIASLDEVVVIGYGERRKKDLTGSISTVSSEEIEKIPYASPEFALQGNTTGVRVVNTSGDPSDGPSIFVRGIGTFNGESQPLYVIDGQIISPPTAVNRDLIGNINLWTLINPNDIESISVLKDASAAAIYGSRAANGVILITTKKGKRGKPTVELNVQTGFQNIPTYDLLNVNQFVEFGREVYTNSLNPDITLEEDLYGQAQDDEATRLSNFSPQYDPSSPYYLGNSQTYNWQDDMLNQNALTQNYNVKVSGASESANYFVSLGYVDQESAIRGDDLERYNLTSNVTADIGSFMSVGLTYRAAYQTSFNQGVVDLIGAAEVPPWQPLYDSRGPLGYALPFDNYFGGNGWNQIRLYGTGTRNNYLGSTQLDDSRFELLRSVGQGFVEIKPFAGFSLRGGLSVDYVYQQRRNFSNIEASIFEINSPDPATVGTGNSFGGLGFRTNKFINYQADFTATYNKSFGLHNFNLVAGIQDQYYKRFNEDLSTDNLTTNDFDRLFIPNDRPQVSGFSGRDQKFWFGYVGRMSYNYDSRYYLDLSYRRDASAGFPEENRWGNFYSVSGAWRISSEPFMQGLDFIDDLKIRGGWGQAGNDEAVAGAYAYLSGVNNQGSYGLGSGNGDAYGNYNVTVALNDLPNRDITWETVTTTYIGFDALFFNNKLNATVEVFDRTTNDILQEVNLPLTVGVNNPFFNVGSVRNTGVDLLLGYNNRVGQLTYNISGNISFLKNEVLELYNDQPLTTFAFNSDVGGGFGRLEEGRSIGHIWGYVLGGVFQNQGEIDAYFAQNPDETIGDLTFVAPGDMYFLDVYGNPTETEPFYAVTPDGVINAFDQTEIGKTIPGYTYGLNFNAQLKNFDLSLNFYGEGDVDKVASWKFVLENLSGAGTNRSVSVLNRWTPSNPSTTMPRAVVGDPAGNNRLSTRFVESAAFFRLNTWQLGYSLPQSLLDRTNVFSRFRLYVGGQNNIYLTQWSGVDPVNDRYPLPRSFFLGANVSF</sequence>
<comment type="subcellular location">
    <subcellularLocation>
        <location evidence="1 7">Cell outer membrane</location>
        <topology evidence="1 7">Multi-pass membrane protein</topology>
    </subcellularLocation>
</comment>
<keyword evidence="6 7" id="KW-0998">Cell outer membrane</keyword>
<dbReference type="SUPFAM" id="SSF49464">
    <property type="entry name" value="Carboxypeptidase regulatory domain-like"/>
    <property type="match status" value="1"/>
</dbReference>
<dbReference type="Gene3D" id="2.60.40.1120">
    <property type="entry name" value="Carboxypeptidase-like, regulatory domain"/>
    <property type="match status" value="1"/>
</dbReference>
<dbReference type="EMBL" id="PDUD01000001">
    <property type="protein sequence ID" value="PHN08642.1"/>
    <property type="molecule type" value="Genomic_DNA"/>
</dbReference>
<comment type="similarity">
    <text evidence="7">Belongs to the TonB-dependent receptor family.</text>
</comment>
<evidence type="ECO:0000256" key="3">
    <source>
        <dbReference type="ARBA" id="ARBA00022452"/>
    </source>
</evidence>
<keyword evidence="4 7" id="KW-0812">Transmembrane</keyword>
<dbReference type="FunFam" id="2.170.130.10:FF:000008">
    <property type="entry name" value="SusC/RagA family TonB-linked outer membrane protein"/>
    <property type="match status" value="1"/>
</dbReference>
<evidence type="ECO:0000313" key="11">
    <source>
        <dbReference type="Proteomes" id="UP000223913"/>
    </source>
</evidence>
<keyword evidence="8" id="KW-0732">Signal</keyword>
<evidence type="ECO:0000256" key="2">
    <source>
        <dbReference type="ARBA" id="ARBA00022448"/>
    </source>
</evidence>
<dbReference type="InterPro" id="IPR023996">
    <property type="entry name" value="TonB-dep_OMP_SusC/RagA"/>
</dbReference>
<evidence type="ECO:0000259" key="9">
    <source>
        <dbReference type="Pfam" id="PF07715"/>
    </source>
</evidence>
<evidence type="ECO:0000256" key="6">
    <source>
        <dbReference type="ARBA" id="ARBA00023237"/>
    </source>
</evidence>
<dbReference type="Gene3D" id="2.40.170.20">
    <property type="entry name" value="TonB-dependent receptor, beta-barrel domain"/>
    <property type="match status" value="1"/>
</dbReference>
<dbReference type="InterPro" id="IPR037066">
    <property type="entry name" value="Plug_dom_sf"/>
</dbReference>
<dbReference type="InterPro" id="IPR036942">
    <property type="entry name" value="Beta-barrel_TonB_sf"/>
</dbReference>
<organism evidence="10 11">
    <name type="scientific">Flavilitoribacter nigricans (strain ATCC 23147 / DSM 23189 / NBRC 102662 / NCIMB 1420 / SS-2)</name>
    <name type="common">Lewinella nigricans</name>
    <dbReference type="NCBI Taxonomy" id="1122177"/>
    <lineage>
        <taxon>Bacteria</taxon>
        <taxon>Pseudomonadati</taxon>
        <taxon>Bacteroidota</taxon>
        <taxon>Saprospiria</taxon>
        <taxon>Saprospirales</taxon>
        <taxon>Lewinellaceae</taxon>
        <taxon>Flavilitoribacter</taxon>
    </lineage>
</organism>
<evidence type="ECO:0000256" key="5">
    <source>
        <dbReference type="ARBA" id="ARBA00023136"/>
    </source>
</evidence>
<dbReference type="GO" id="GO:0009279">
    <property type="term" value="C:cell outer membrane"/>
    <property type="evidence" value="ECO:0007669"/>
    <property type="project" value="UniProtKB-SubCell"/>
</dbReference>
<dbReference type="InterPro" id="IPR012910">
    <property type="entry name" value="Plug_dom"/>
</dbReference>
<name>A0A2D0NJG7_FLAN2</name>
<evidence type="ECO:0000256" key="1">
    <source>
        <dbReference type="ARBA" id="ARBA00004571"/>
    </source>
</evidence>
<evidence type="ECO:0000313" key="10">
    <source>
        <dbReference type="EMBL" id="PHN08642.1"/>
    </source>
</evidence>
<reference evidence="10 11" key="1">
    <citation type="submission" date="2017-10" db="EMBL/GenBank/DDBJ databases">
        <title>The draft genome sequence of Lewinella nigricans NBRC 102662.</title>
        <authorList>
            <person name="Wang K."/>
        </authorList>
    </citation>
    <scope>NUCLEOTIDE SEQUENCE [LARGE SCALE GENOMIC DNA]</scope>
    <source>
        <strain evidence="10 11">NBRC 102662</strain>
    </source>
</reference>
<dbReference type="Pfam" id="PF07715">
    <property type="entry name" value="Plug"/>
    <property type="match status" value="1"/>
</dbReference>
<accession>A0A2D0NJG7</accession>
<dbReference type="AlphaFoldDB" id="A0A2D0NJG7"/>
<dbReference type="NCBIfam" id="TIGR04056">
    <property type="entry name" value="OMP_RagA_SusC"/>
    <property type="match status" value="1"/>
</dbReference>
<dbReference type="PROSITE" id="PS52016">
    <property type="entry name" value="TONB_DEPENDENT_REC_3"/>
    <property type="match status" value="1"/>
</dbReference>
<dbReference type="InterPro" id="IPR008969">
    <property type="entry name" value="CarboxyPept-like_regulatory"/>
</dbReference>
<keyword evidence="3 7" id="KW-1134">Transmembrane beta strand</keyword>
<dbReference type="NCBIfam" id="TIGR04057">
    <property type="entry name" value="SusC_RagA_signa"/>
    <property type="match status" value="1"/>
</dbReference>
<dbReference type="SUPFAM" id="SSF56935">
    <property type="entry name" value="Porins"/>
    <property type="match status" value="1"/>
</dbReference>
<gene>
    <name evidence="10" type="ORF">CRP01_01650</name>
</gene>
<protein>
    <recommendedName>
        <fullName evidence="9">TonB-dependent receptor plug domain-containing protein</fullName>
    </recommendedName>
</protein>
<dbReference type="OrthoDB" id="9768177at2"/>
<dbReference type="InterPro" id="IPR039426">
    <property type="entry name" value="TonB-dep_rcpt-like"/>
</dbReference>
<proteinExistence type="inferred from homology"/>
<dbReference type="Proteomes" id="UP000223913">
    <property type="component" value="Unassembled WGS sequence"/>
</dbReference>
<dbReference type="InterPro" id="IPR023997">
    <property type="entry name" value="TonB-dep_OMP_SusC/RagA_CS"/>
</dbReference>
<feature type="signal peptide" evidence="8">
    <location>
        <begin position="1"/>
        <end position="21"/>
    </location>
</feature>
<evidence type="ECO:0000256" key="7">
    <source>
        <dbReference type="PROSITE-ProRule" id="PRU01360"/>
    </source>
</evidence>
<evidence type="ECO:0000256" key="8">
    <source>
        <dbReference type="SAM" id="SignalP"/>
    </source>
</evidence>
<evidence type="ECO:0000256" key="4">
    <source>
        <dbReference type="ARBA" id="ARBA00022692"/>
    </source>
</evidence>
<dbReference type="Pfam" id="PF13715">
    <property type="entry name" value="CarbopepD_reg_2"/>
    <property type="match status" value="1"/>
</dbReference>
<keyword evidence="5 7" id="KW-0472">Membrane</keyword>
<keyword evidence="2 7" id="KW-0813">Transport</keyword>